<evidence type="ECO:0000313" key="2">
    <source>
        <dbReference type="Proteomes" id="UP001622496"/>
    </source>
</evidence>
<sequence>MTYDFGHHFTRELANRFGPDTASWPATAERVTPFLAIVVDALGMDEGLRWFEAARKAHLRVTETERDRSYNFGFAHYLDTATGAHENVTLPVIAAFETLKAAYKVARHEDSTDVDVYFECAAQACSRLGAARRERVQQLEQGRERRAAAAR</sequence>
<name>A0ABZ1KG89_9ACTN</name>
<organism evidence="1 2">
    <name type="scientific">[Kitasatospora] papulosa</name>
    <dbReference type="NCBI Taxonomy" id="1464011"/>
    <lineage>
        <taxon>Bacteria</taxon>
        <taxon>Bacillati</taxon>
        <taxon>Actinomycetota</taxon>
        <taxon>Actinomycetes</taxon>
        <taxon>Kitasatosporales</taxon>
        <taxon>Streptomycetaceae</taxon>
        <taxon>Streptomyces</taxon>
    </lineage>
</organism>
<keyword evidence="1" id="KW-0614">Plasmid</keyword>
<gene>
    <name evidence="1" type="ORF">OG560_34385</name>
</gene>
<dbReference type="RefSeq" id="WP_327330505.1">
    <property type="nucleotide sequence ID" value="NZ_CP108136.1"/>
</dbReference>
<keyword evidence="2" id="KW-1185">Reference proteome</keyword>
<dbReference type="EMBL" id="CP108136">
    <property type="protein sequence ID" value="WTP70544.1"/>
    <property type="molecule type" value="Genomic_DNA"/>
</dbReference>
<protein>
    <submittedName>
        <fullName evidence="1">Uncharacterized protein</fullName>
    </submittedName>
</protein>
<geneLocation type="plasmid" evidence="1 2">
    <name>unnamed1</name>
</geneLocation>
<proteinExistence type="predicted"/>
<dbReference type="Proteomes" id="UP001622496">
    <property type="component" value="Plasmid unnamed1"/>
</dbReference>
<reference evidence="1 2" key="1">
    <citation type="submission" date="2022-10" db="EMBL/GenBank/DDBJ databases">
        <title>The complete genomes of actinobacterial strains from the NBC collection.</title>
        <authorList>
            <person name="Joergensen T.S."/>
            <person name="Alvarez Arevalo M."/>
            <person name="Sterndorff E.B."/>
            <person name="Faurdal D."/>
            <person name="Vuksanovic O."/>
            <person name="Mourched A.-S."/>
            <person name="Charusanti P."/>
            <person name="Shaw S."/>
            <person name="Blin K."/>
            <person name="Weber T."/>
        </authorList>
    </citation>
    <scope>NUCLEOTIDE SEQUENCE [LARGE SCALE GENOMIC DNA]</scope>
    <source>
        <strain evidence="1 2">NBC_00185</strain>
        <plasmid evidence="1 2">unnamed1</plasmid>
    </source>
</reference>
<accession>A0ABZ1KG89</accession>
<evidence type="ECO:0000313" key="1">
    <source>
        <dbReference type="EMBL" id="WTP70544.1"/>
    </source>
</evidence>